<keyword evidence="1 5" id="KW-0489">Methyltransferase</keyword>
<proteinExistence type="predicted"/>
<protein>
    <submittedName>
        <fullName evidence="5">SAM-dependent methyltransferase</fullName>
    </submittedName>
</protein>
<dbReference type="GO" id="GO:0032259">
    <property type="term" value="P:methylation"/>
    <property type="evidence" value="ECO:0007669"/>
    <property type="project" value="UniProtKB-KW"/>
</dbReference>
<reference evidence="5 6" key="1">
    <citation type="submission" date="2015-09" db="EMBL/GenBank/DDBJ databases">
        <title>Sorangium comparison.</title>
        <authorList>
            <person name="Zaburannyi N."/>
            <person name="Bunk B."/>
            <person name="Overmann J."/>
            <person name="Mueller R."/>
        </authorList>
    </citation>
    <scope>NUCLEOTIDE SEQUENCE [LARGE SCALE GENOMIC DNA]</scope>
    <source>
        <strain evidence="5 6">So ceGT47</strain>
    </source>
</reference>
<keyword evidence="2 5" id="KW-0808">Transferase</keyword>
<organism evidence="5 6">
    <name type="scientific">Sorangium cellulosum</name>
    <name type="common">Polyangium cellulosum</name>
    <dbReference type="NCBI Taxonomy" id="56"/>
    <lineage>
        <taxon>Bacteria</taxon>
        <taxon>Pseudomonadati</taxon>
        <taxon>Myxococcota</taxon>
        <taxon>Polyangia</taxon>
        <taxon>Polyangiales</taxon>
        <taxon>Polyangiaceae</taxon>
        <taxon>Sorangium</taxon>
    </lineage>
</organism>
<evidence type="ECO:0000313" key="6">
    <source>
        <dbReference type="Proteomes" id="UP000295781"/>
    </source>
</evidence>
<dbReference type="CDD" id="cd02440">
    <property type="entry name" value="AdoMet_MTases"/>
    <property type="match status" value="1"/>
</dbReference>
<dbReference type="PANTHER" id="PTHR43464">
    <property type="entry name" value="METHYLTRANSFERASE"/>
    <property type="match status" value="1"/>
</dbReference>
<dbReference type="Gene3D" id="3.40.50.150">
    <property type="entry name" value="Vaccinia Virus protein VP39"/>
    <property type="match status" value="1"/>
</dbReference>
<dbReference type="AlphaFoldDB" id="A0A4P2Q2E6"/>
<evidence type="ECO:0000256" key="1">
    <source>
        <dbReference type="ARBA" id="ARBA00022603"/>
    </source>
</evidence>
<name>A0A4P2Q2E6_SORCE</name>
<evidence type="ECO:0000256" key="3">
    <source>
        <dbReference type="ARBA" id="ARBA00022691"/>
    </source>
</evidence>
<gene>
    <name evidence="5" type="primary">smtA</name>
    <name evidence="5" type="ORF">SOCEGT47_040030</name>
</gene>
<dbReference type="EMBL" id="CP012670">
    <property type="protein sequence ID" value="AUX23477.1"/>
    <property type="molecule type" value="Genomic_DNA"/>
</dbReference>
<dbReference type="PANTHER" id="PTHR43464:SF19">
    <property type="entry name" value="UBIQUINONE BIOSYNTHESIS O-METHYLTRANSFERASE, MITOCHONDRIAL"/>
    <property type="match status" value="1"/>
</dbReference>
<evidence type="ECO:0000259" key="4">
    <source>
        <dbReference type="Pfam" id="PF08241"/>
    </source>
</evidence>
<dbReference type="Proteomes" id="UP000295781">
    <property type="component" value="Chromosome"/>
</dbReference>
<dbReference type="InterPro" id="IPR029063">
    <property type="entry name" value="SAM-dependent_MTases_sf"/>
</dbReference>
<evidence type="ECO:0000313" key="5">
    <source>
        <dbReference type="EMBL" id="AUX23477.1"/>
    </source>
</evidence>
<accession>A0A4P2Q2E6</accession>
<dbReference type="SUPFAM" id="SSF53335">
    <property type="entry name" value="S-adenosyl-L-methionine-dependent methyltransferases"/>
    <property type="match status" value="1"/>
</dbReference>
<dbReference type="GO" id="GO:0008757">
    <property type="term" value="F:S-adenosylmethionine-dependent methyltransferase activity"/>
    <property type="evidence" value="ECO:0007669"/>
    <property type="project" value="InterPro"/>
</dbReference>
<keyword evidence="3" id="KW-0949">S-adenosyl-L-methionine</keyword>
<feature type="domain" description="Methyltransferase type 11" evidence="4">
    <location>
        <begin position="54"/>
        <end position="144"/>
    </location>
</feature>
<dbReference type="Pfam" id="PF08241">
    <property type="entry name" value="Methyltransf_11"/>
    <property type="match status" value="1"/>
</dbReference>
<sequence length="225" mass="25645">MGRAMKRSTRIERLAEYYEDFAPDYVSTWKDIQHYDKLVRAFLREAVAGEARVLDAGCGPGHLTRDLPPSVDVVGFDIAEAMLAIARKKRPHGAYHQHDYHLPIPRAWGRFDVVLALGTLEFCDDLGLVLANLAGALRPGGRMLVSIVERRPHVRMHQRAARPLSDVELSGVSMYLYTFAEQTEAIQRAGLLPRSYRLHPGWRHTEYDVDVLYALWDLEAPRRSR</sequence>
<dbReference type="InterPro" id="IPR013216">
    <property type="entry name" value="Methyltransf_11"/>
</dbReference>
<evidence type="ECO:0000256" key="2">
    <source>
        <dbReference type="ARBA" id="ARBA00022679"/>
    </source>
</evidence>